<dbReference type="AlphaFoldDB" id="A0A077ZVS6"/>
<dbReference type="InterPro" id="IPR008733">
    <property type="entry name" value="PEX11"/>
</dbReference>
<organism evidence="6 7">
    <name type="scientific">Stylonychia lemnae</name>
    <name type="common">Ciliate</name>
    <dbReference type="NCBI Taxonomy" id="5949"/>
    <lineage>
        <taxon>Eukaryota</taxon>
        <taxon>Sar</taxon>
        <taxon>Alveolata</taxon>
        <taxon>Ciliophora</taxon>
        <taxon>Intramacronucleata</taxon>
        <taxon>Spirotrichea</taxon>
        <taxon>Stichotrichia</taxon>
        <taxon>Sporadotrichida</taxon>
        <taxon>Oxytrichidae</taxon>
        <taxon>Stylonychinae</taxon>
        <taxon>Stylonychia</taxon>
    </lineage>
</organism>
<dbReference type="OrthoDB" id="311886at2759"/>
<dbReference type="GO" id="GO:0005778">
    <property type="term" value="C:peroxisomal membrane"/>
    <property type="evidence" value="ECO:0007669"/>
    <property type="project" value="UniProtKB-SubCell"/>
</dbReference>
<evidence type="ECO:0000256" key="2">
    <source>
        <dbReference type="ARBA" id="ARBA00023136"/>
    </source>
</evidence>
<dbReference type="GO" id="GO:0016559">
    <property type="term" value="P:peroxisome fission"/>
    <property type="evidence" value="ECO:0007669"/>
    <property type="project" value="InterPro"/>
</dbReference>
<keyword evidence="7" id="KW-1185">Reference proteome</keyword>
<keyword evidence="5" id="KW-1133">Transmembrane helix</keyword>
<dbReference type="Pfam" id="PF05648">
    <property type="entry name" value="PEX11"/>
    <property type="match status" value="1"/>
</dbReference>
<dbReference type="EMBL" id="CCKQ01002949">
    <property type="protein sequence ID" value="CDW74045.1"/>
    <property type="molecule type" value="Genomic_DNA"/>
</dbReference>
<keyword evidence="1" id="KW-0962">Peroxisome biogenesis</keyword>
<gene>
    <name evidence="6" type="primary">Contig2860.g3064</name>
    <name evidence="6" type="ORF">STYLEM_3038</name>
</gene>
<proteinExistence type="predicted"/>
<feature type="transmembrane region" description="Helical" evidence="5">
    <location>
        <begin position="113"/>
        <end position="131"/>
    </location>
</feature>
<evidence type="ECO:0000313" key="6">
    <source>
        <dbReference type="EMBL" id="CDW74045.1"/>
    </source>
</evidence>
<dbReference type="OMA" id="TWARNTR"/>
<feature type="transmembrane region" description="Helical" evidence="5">
    <location>
        <begin position="251"/>
        <end position="270"/>
    </location>
</feature>
<sequence>MLFLNKKVEDKTTQEYVSTWARNTRGLNNLMNTSKGRDKFCQLIQYTANLYVTCMKNSDEFSELVKQKKVLSVNRAKSIEDNISNGRKIFRFLLFLNEFNELHLILKNKKTGILLKVLKIMSSICSFYYYLFDNIVWFTQIGILNKFILSNFKWKKFKDLFSLWKTILEIIISIYVVTIKQKKEKEILNMLIDLYCNKKIMPNTQCCALLRKLIVIRRKIRFHQMEVFIYSMRMIMLISSLKLIGHRYLDPIFVSICGLLQAISVVFKSLKGKKKFYKLTIKESTESGKVQENTMILTQKEFETRERSLSQSGYKKAISTTAAAIINTQQHIQQQNQKMEIDDFFNIDEEDTQNQTPPRDQIRNMPTISVEQEFQRRQVLPEFVNQLSQSQEEEDIALDQKLIDDVYDINVVKPNYVLYCLREKIFIRYDRILRMQEDQQGK</sequence>
<keyword evidence="2 5" id="KW-0472">Membrane</keyword>
<evidence type="ECO:0000256" key="1">
    <source>
        <dbReference type="ARBA" id="ARBA00022593"/>
    </source>
</evidence>
<comment type="subcellular location">
    <subcellularLocation>
        <location evidence="4">Peroxisome membrane</location>
    </subcellularLocation>
</comment>
<evidence type="ECO:0000256" key="5">
    <source>
        <dbReference type="SAM" id="Phobius"/>
    </source>
</evidence>
<name>A0A077ZVS6_STYLE</name>
<reference evidence="6 7" key="1">
    <citation type="submission" date="2014-06" db="EMBL/GenBank/DDBJ databases">
        <authorList>
            <person name="Swart Estienne"/>
        </authorList>
    </citation>
    <scope>NUCLEOTIDE SEQUENCE [LARGE SCALE GENOMIC DNA]</scope>
    <source>
        <strain evidence="6 7">130c</strain>
    </source>
</reference>
<dbReference type="InParanoid" id="A0A077ZVS6"/>
<dbReference type="Proteomes" id="UP000039865">
    <property type="component" value="Unassembled WGS sequence"/>
</dbReference>
<keyword evidence="5 6" id="KW-0812">Transmembrane</keyword>
<feature type="transmembrane region" description="Helical" evidence="5">
    <location>
        <begin position="161"/>
        <end position="179"/>
    </location>
</feature>
<feature type="transmembrane region" description="Helical" evidence="5">
    <location>
        <begin position="227"/>
        <end position="245"/>
    </location>
</feature>
<keyword evidence="3" id="KW-0576">Peroxisome</keyword>
<evidence type="ECO:0000256" key="3">
    <source>
        <dbReference type="ARBA" id="ARBA00023140"/>
    </source>
</evidence>
<accession>A0A077ZVS6</accession>
<protein>
    <submittedName>
        <fullName evidence="6">Transmembrane protein</fullName>
    </submittedName>
</protein>
<evidence type="ECO:0000256" key="4">
    <source>
        <dbReference type="ARBA" id="ARBA00046271"/>
    </source>
</evidence>
<dbReference type="PANTHER" id="PTHR12652:SF50">
    <property type="entry name" value="PEROXIN 11"/>
    <property type="match status" value="1"/>
</dbReference>
<evidence type="ECO:0000313" key="7">
    <source>
        <dbReference type="Proteomes" id="UP000039865"/>
    </source>
</evidence>
<dbReference type="PANTHER" id="PTHR12652">
    <property type="entry name" value="PEROXISOMAL BIOGENESIS FACTOR 11"/>
    <property type="match status" value="1"/>
</dbReference>